<keyword evidence="2" id="KW-0238">DNA-binding</keyword>
<dbReference type="SUPFAM" id="SSF47413">
    <property type="entry name" value="lambda repressor-like DNA-binding domains"/>
    <property type="match status" value="1"/>
</dbReference>
<dbReference type="CDD" id="cd00093">
    <property type="entry name" value="HTH_XRE"/>
    <property type="match status" value="1"/>
</dbReference>
<dbReference type="SMART" id="SM00530">
    <property type="entry name" value="HTH_XRE"/>
    <property type="match status" value="1"/>
</dbReference>
<dbReference type="OrthoDB" id="9785973at2"/>
<protein>
    <submittedName>
        <fullName evidence="2">Putative DNA-binding protein, Xre family</fullName>
    </submittedName>
</protein>
<evidence type="ECO:0000313" key="2">
    <source>
        <dbReference type="EMBL" id="GBF51240.1"/>
    </source>
</evidence>
<evidence type="ECO:0000259" key="1">
    <source>
        <dbReference type="PROSITE" id="PS50943"/>
    </source>
</evidence>
<evidence type="ECO:0000313" key="3">
    <source>
        <dbReference type="Proteomes" id="UP000245133"/>
    </source>
</evidence>
<dbReference type="Pfam" id="PF01381">
    <property type="entry name" value="HTH_3"/>
    <property type="match status" value="1"/>
</dbReference>
<dbReference type="InterPro" id="IPR010982">
    <property type="entry name" value="Lambda_DNA-bd_dom_sf"/>
</dbReference>
<dbReference type="PROSITE" id="PS50943">
    <property type="entry name" value="HTH_CROC1"/>
    <property type="match status" value="1"/>
</dbReference>
<dbReference type="Pfam" id="PF17765">
    <property type="entry name" value="MLTR_LBD"/>
    <property type="match status" value="1"/>
</dbReference>
<sequence>MIVKEKEEVSLLKLQSFGDSLKFWRELHRKTQLDLAMDLDVSAKHLSFLENNRSTPSRQMVLKIAEVLRLPLRQRNSLLLAAGYAPEFKESALSDQQIQSVAEALQRLIDKQEPFPAFVVNTEYKILNYNQGFRKLISKFVGDKALQIHENAIEILCSETGLKPYVEHYEIVENFLKRRLFDEILISQNPKLLDLYQKLFSNNPMNELLPLVDMQIPILSLRLRKENLCANFFSTITTLGTPLDVTLQELKIECFFPMDEETKCVLSEP</sequence>
<name>A0A2P2E2Y6_9LEPT</name>
<comment type="caution">
    <text evidence="2">The sequence shown here is derived from an EMBL/GenBank/DDBJ whole genome shotgun (WGS) entry which is preliminary data.</text>
</comment>
<accession>A0A2P2E2Y6</accession>
<gene>
    <name evidence="2" type="ORF">LPTSP4_27720</name>
</gene>
<feature type="domain" description="HTH cro/C1-type" evidence="1">
    <location>
        <begin position="21"/>
        <end position="75"/>
    </location>
</feature>
<proteinExistence type="predicted"/>
<dbReference type="Gene3D" id="1.10.260.40">
    <property type="entry name" value="lambda repressor-like DNA-binding domains"/>
    <property type="match status" value="1"/>
</dbReference>
<dbReference type="AlphaFoldDB" id="A0A2P2E2Y6"/>
<dbReference type="InterPro" id="IPR041413">
    <property type="entry name" value="MLTR_LBD"/>
</dbReference>
<dbReference type="PANTHER" id="PTHR35010:SF4">
    <property type="entry name" value="BLL5781 PROTEIN"/>
    <property type="match status" value="1"/>
</dbReference>
<keyword evidence="3" id="KW-1185">Reference proteome</keyword>
<dbReference type="EMBL" id="BFBB01000008">
    <property type="protein sequence ID" value="GBF51240.1"/>
    <property type="molecule type" value="Genomic_DNA"/>
</dbReference>
<dbReference type="InterPro" id="IPR001387">
    <property type="entry name" value="Cro/C1-type_HTH"/>
</dbReference>
<dbReference type="GO" id="GO:0003677">
    <property type="term" value="F:DNA binding"/>
    <property type="evidence" value="ECO:0007669"/>
    <property type="project" value="UniProtKB-KW"/>
</dbReference>
<organism evidence="2 3">
    <name type="scientific">Leptospira ryugenii</name>
    <dbReference type="NCBI Taxonomy" id="1917863"/>
    <lineage>
        <taxon>Bacteria</taxon>
        <taxon>Pseudomonadati</taxon>
        <taxon>Spirochaetota</taxon>
        <taxon>Spirochaetia</taxon>
        <taxon>Leptospirales</taxon>
        <taxon>Leptospiraceae</taxon>
        <taxon>Leptospira</taxon>
    </lineage>
</organism>
<dbReference type="RefSeq" id="WP_108977603.1">
    <property type="nucleotide sequence ID" value="NZ_BFBB01000008.1"/>
</dbReference>
<dbReference type="Proteomes" id="UP000245133">
    <property type="component" value="Unassembled WGS sequence"/>
</dbReference>
<reference evidence="2 3" key="1">
    <citation type="submission" date="2018-02" db="EMBL/GenBank/DDBJ databases">
        <title>Novel Leptospira species isolated from soil and water in Japan.</title>
        <authorList>
            <person name="Nakao R."/>
            <person name="Masuzawa T."/>
        </authorList>
    </citation>
    <scope>NUCLEOTIDE SEQUENCE [LARGE SCALE GENOMIC DNA]</scope>
    <source>
        <strain evidence="2 3">YH101</strain>
    </source>
</reference>
<dbReference type="PANTHER" id="PTHR35010">
    <property type="entry name" value="BLL4672 PROTEIN-RELATED"/>
    <property type="match status" value="1"/>
</dbReference>